<dbReference type="SUPFAM" id="SSF53067">
    <property type="entry name" value="Actin-like ATPase domain"/>
    <property type="match status" value="1"/>
</dbReference>
<dbReference type="GO" id="GO:0002949">
    <property type="term" value="P:tRNA threonylcarbamoyladenosine modification"/>
    <property type="evidence" value="ECO:0007669"/>
    <property type="project" value="InterPro"/>
</dbReference>
<feature type="compositionally biased region" description="Low complexity" evidence="1">
    <location>
        <begin position="198"/>
        <end position="207"/>
    </location>
</feature>
<gene>
    <name evidence="2" type="primary">tsaB</name>
    <name evidence="2" type="ORF">ENH63_03745</name>
</gene>
<accession>A0A7V1FLA4</accession>
<dbReference type="InterPro" id="IPR000905">
    <property type="entry name" value="Gcp-like_dom"/>
</dbReference>
<dbReference type="AlphaFoldDB" id="A0A7V1FLA4"/>
<sequence length="218" mass="22350">MPKTPLILAFDTSAAHCAAALLSGDQIIASVQEPMNKGQGERLLGLCAEVLTSAAVAYSDLTAIGVGIGPGNFTGIRIAVSAARGLALGLGVPAIGVSHLQALAYGHDGVVISSIDARQDKLFVQVFGTMDDREPVMCGLDDLPAVPSRADPICVGHQADLIAALCNGTALPPRSPVAEATAHIARARLGMQNPRPAPLYLRPADAAPARDKPPTILA</sequence>
<dbReference type="Pfam" id="PF00814">
    <property type="entry name" value="TsaD"/>
    <property type="match status" value="1"/>
</dbReference>
<feature type="region of interest" description="Disordered" evidence="1">
    <location>
        <begin position="197"/>
        <end position="218"/>
    </location>
</feature>
<dbReference type="GO" id="GO:0005829">
    <property type="term" value="C:cytosol"/>
    <property type="evidence" value="ECO:0007669"/>
    <property type="project" value="TreeGrafter"/>
</dbReference>
<dbReference type="Gene3D" id="3.30.420.40">
    <property type="match status" value="2"/>
</dbReference>
<dbReference type="RefSeq" id="WP_273052121.1">
    <property type="nucleotide sequence ID" value="NZ_DRFN01000009.1"/>
</dbReference>
<dbReference type="Proteomes" id="UP000885704">
    <property type="component" value="Unassembled WGS sequence"/>
</dbReference>
<evidence type="ECO:0000256" key="1">
    <source>
        <dbReference type="SAM" id="MobiDB-lite"/>
    </source>
</evidence>
<reference evidence="2" key="1">
    <citation type="journal article" date="2020" name="mSystems">
        <title>Genome- and Community-Level Interaction Insights into Carbon Utilization and Element Cycling Functions of Hydrothermarchaeota in Hydrothermal Sediment.</title>
        <authorList>
            <person name="Zhou Z."/>
            <person name="Liu Y."/>
            <person name="Xu W."/>
            <person name="Pan J."/>
            <person name="Luo Z.H."/>
            <person name="Li M."/>
        </authorList>
    </citation>
    <scope>NUCLEOTIDE SEQUENCE [LARGE SCALE GENOMIC DNA]</scope>
    <source>
        <strain evidence="2">HyVt-323</strain>
    </source>
</reference>
<dbReference type="PANTHER" id="PTHR11735:SF11">
    <property type="entry name" value="TRNA THREONYLCARBAMOYLADENOSINE BIOSYNTHESIS PROTEIN TSAB"/>
    <property type="match status" value="1"/>
</dbReference>
<protein>
    <submittedName>
        <fullName evidence="2">tRNA (Adenosine(37)-N6)-threonylcarbamoyltransferase complex dimerization subunit type 1 TsaB</fullName>
    </submittedName>
</protein>
<dbReference type="InterPro" id="IPR043129">
    <property type="entry name" value="ATPase_NBD"/>
</dbReference>
<dbReference type="NCBIfam" id="TIGR03725">
    <property type="entry name" value="T6A_YeaZ"/>
    <property type="match status" value="1"/>
</dbReference>
<proteinExistence type="predicted"/>
<organism evidence="2">
    <name type="scientific">Sulfitobacter litoralis</name>
    <dbReference type="NCBI Taxonomy" id="335975"/>
    <lineage>
        <taxon>Bacteria</taxon>
        <taxon>Pseudomonadati</taxon>
        <taxon>Pseudomonadota</taxon>
        <taxon>Alphaproteobacteria</taxon>
        <taxon>Rhodobacterales</taxon>
        <taxon>Roseobacteraceae</taxon>
        <taxon>Sulfitobacter</taxon>
    </lineage>
</organism>
<dbReference type="InterPro" id="IPR022496">
    <property type="entry name" value="T6A_TsaB"/>
</dbReference>
<evidence type="ECO:0000313" key="2">
    <source>
        <dbReference type="EMBL" id="HDZ50895.1"/>
    </source>
</evidence>
<dbReference type="PANTHER" id="PTHR11735">
    <property type="entry name" value="TRNA N6-ADENOSINE THREONYLCARBAMOYLTRANSFERASE"/>
    <property type="match status" value="1"/>
</dbReference>
<comment type="caution">
    <text evidence="2">The sequence shown here is derived from an EMBL/GenBank/DDBJ whole genome shotgun (WGS) entry which is preliminary data.</text>
</comment>
<name>A0A7V1FLA4_9RHOB</name>
<feature type="compositionally biased region" description="Basic and acidic residues" evidence="1">
    <location>
        <begin position="208"/>
        <end position="218"/>
    </location>
</feature>
<dbReference type="EMBL" id="DRFN01000009">
    <property type="protein sequence ID" value="HDZ50895.1"/>
    <property type="molecule type" value="Genomic_DNA"/>
</dbReference>